<evidence type="ECO:0000313" key="2">
    <source>
        <dbReference type="Proteomes" id="UP000046393"/>
    </source>
</evidence>
<evidence type="ECO:0000313" key="3">
    <source>
        <dbReference type="WBParaSite" id="SMUV_0000972001-mRNA-1"/>
    </source>
</evidence>
<dbReference type="WBParaSite" id="SMUV_0000972001-mRNA-1">
    <property type="protein sequence ID" value="SMUV_0000972001-mRNA-1"/>
    <property type="gene ID" value="SMUV_0000972001"/>
</dbReference>
<keyword evidence="2" id="KW-1185">Reference proteome</keyword>
<reference evidence="3" key="1">
    <citation type="submission" date="2017-02" db="UniProtKB">
        <authorList>
            <consortium name="WormBaseParasite"/>
        </authorList>
    </citation>
    <scope>IDENTIFICATION</scope>
</reference>
<keyword evidence="1" id="KW-0472">Membrane</keyword>
<sequence length="194" mass="22618">MFSLFLPPEQISNSEKKVRKVVNFLFRFSAASFFSYHCFEFLFSPLWMHGFVWSLNQEDDENMGQKGPGFLVAMQNAECSILEKFIFSMFVVLMDCVLFWMTGFRRKPQSVYQLLRLSVLFGFVCGIIRCLQVKQRLYSALHEGFYAYFLTFCNSVILTLQTEDFLASKKPVTLTNETESNFVDENEKESGKIK</sequence>
<keyword evidence="1" id="KW-0812">Transmembrane</keyword>
<evidence type="ECO:0000256" key="1">
    <source>
        <dbReference type="SAM" id="Phobius"/>
    </source>
</evidence>
<protein>
    <submittedName>
        <fullName evidence="3">Transmembrane protein</fullName>
    </submittedName>
</protein>
<organism evidence="2 3">
    <name type="scientific">Syphacia muris</name>
    <dbReference type="NCBI Taxonomy" id="451379"/>
    <lineage>
        <taxon>Eukaryota</taxon>
        <taxon>Metazoa</taxon>
        <taxon>Ecdysozoa</taxon>
        <taxon>Nematoda</taxon>
        <taxon>Chromadorea</taxon>
        <taxon>Rhabditida</taxon>
        <taxon>Spirurina</taxon>
        <taxon>Oxyuridomorpha</taxon>
        <taxon>Oxyuroidea</taxon>
        <taxon>Oxyuridae</taxon>
        <taxon>Syphacia</taxon>
    </lineage>
</organism>
<dbReference type="Proteomes" id="UP000046393">
    <property type="component" value="Unplaced"/>
</dbReference>
<feature type="transmembrane region" description="Helical" evidence="1">
    <location>
        <begin position="21"/>
        <end position="43"/>
    </location>
</feature>
<name>A0A0N5AXP1_9BILA</name>
<proteinExistence type="predicted"/>
<keyword evidence="1" id="KW-1133">Transmembrane helix</keyword>
<feature type="transmembrane region" description="Helical" evidence="1">
    <location>
        <begin position="85"/>
        <end position="102"/>
    </location>
</feature>
<accession>A0A0N5AXP1</accession>
<dbReference type="AlphaFoldDB" id="A0A0N5AXP1"/>
<feature type="transmembrane region" description="Helical" evidence="1">
    <location>
        <begin position="144"/>
        <end position="160"/>
    </location>
</feature>
<feature type="transmembrane region" description="Helical" evidence="1">
    <location>
        <begin position="114"/>
        <end position="132"/>
    </location>
</feature>